<dbReference type="RefSeq" id="WP_069937816.1">
    <property type="nucleotide sequence ID" value="NZ_MAMP01000012.1"/>
</dbReference>
<organism evidence="3 4">
    <name type="scientific">Domibacillus iocasae</name>
    <dbReference type="NCBI Taxonomy" id="1714016"/>
    <lineage>
        <taxon>Bacteria</taxon>
        <taxon>Bacillati</taxon>
        <taxon>Bacillota</taxon>
        <taxon>Bacilli</taxon>
        <taxon>Bacillales</taxon>
        <taxon>Bacillaceae</taxon>
        <taxon>Domibacillus</taxon>
    </lineage>
</organism>
<name>A0A1E7DS18_9BACI</name>
<keyword evidence="4" id="KW-1185">Reference proteome</keyword>
<feature type="region of interest" description="Disordered" evidence="1">
    <location>
        <begin position="206"/>
        <end position="231"/>
    </location>
</feature>
<accession>A0A1E7DS18</accession>
<dbReference type="STRING" id="1714016.BA724_03170"/>
<dbReference type="Proteomes" id="UP000095658">
    <property type="component" value="Unassembled WGS sequence"/>
</dbReference>
<protein>
    <recommendedName>
        <fullName evidence="2">Phage head morphogenesis domain-containing protein</fullName>
    </recommendedName>
</protein>
<gene>
    <name evidence="3" type="ORF">BA724_03170</name>
</gene>
<reference evidence="3 4" key="1">
    <citation type="submission" date="2016-06" db="EMBL/GenBank/DDBJ databases">
        <title>Domibacillus iocasae genome sequencing.</title>
        <authorList>
            <person name="Verma A."/>
            <person name="Pal Y."/>
            <person name="Ojha A.K."/>
            <person name="Krishnamurthi S."/>
        </authorList>
    </citation>
    <scope>NUCLEOTIDE SEQUENCE [LARGE SCALE GENOMIC DNA]</scope>
    <source>
        <strain evidence="3 4">DSM 29979</strain>
    </source>
</reference>
<evidence type="ECO:0000259" key="2">
    <source>
        <dbReference type="Pfam" id="PF04233"/>
    </source>
</evidence>
<proteinExistence type="predicted"/>
<evidence type="ECO:0000313" key="4">
    <source>
        <dbReference type="Proteomes" id="UP000095658"/>
    </source>
</evidence>
<dbReference type="InterPro" id="IPR006528">
    <property type="entry name" value="Phage_head_morphogenesis_dom"/>
</dbReference>
<dbReference type="OrthoDB" id="2044628at2"/>
<dbReference type="Pfam" id="PF04233">
    <property type="entry name" value="Phage_Mu_F"/>
    <property type="match status" value="1"/>
</dbReference>
<comment type="caution">
    <text evidence="3">The sequence shown here is derived from an EMBL/GenBank/DDBJ whole genome shotgun (WGS) entry which is preliminary data.</text>
</comment>
<dbReference type="AlphaFoldDB" id="A0A1E7DS18"/>
<dbReference type="EMBL" id="MAMP01000012">
    <property type="protein sequence ID" value="OES45819.1"/>
    <property type="molecule type" value="Genomic_DNA"/>
</dbReference>
<evidence type="ECO:0000256" key="1">
    <source>
        <dbReference type="SAM" id="MobiDB-lite"/>
    </source>
</evidence>
<feature type="domain" description="Phage head morphogenesis" evidence="2">
    <location>
        <begin position="155"/>
        <end position="273"/>
    </location>
</feature>
<evidence type="ECO:0000313" key="3">
    <source>
        <dbReference type="EMBL" id="OES45819.1"/>
    </source>
</evidence>
<sequence length="301" mass="33936">MSKAEKLLKSLNDYIAKVDEEDEEKLTDLVPDFPGLDQIPGFVEDYEKKVAKLLRKQRKHFVDGVKSFVSKDITLEALLIYITSNLFAADEFAEEMQEETSSFLQLTVAGLAAELMDSIDKDVPFEVLSNRSVTWIEEWSADLGKLMKLNSHDALERELKKVIKEGGSIQDAELAIKDLPQFDRKRARTTAITEILTASSVAQAESYRQSPAVEKKRWRHSGSKKNNPREAHVDLDGEEVAVDETFDVNGHAADHPRDTSLPAGERVNCHCVLSPVVNKDIMGLSKEEKEELRKKVLEKLK</sequence>